<organism evidence="4 5">
    <name type="scientific">Thermopolyspora flexuosa</name>
    <dbReference type="NCBI Taxonomy" id="103836"/>
    <lineage>
        <taxon>Bacteria</taxon>
        <taxon>Bacillati</taxon>
        <taxon>Actinomycetota</taxon>
        <taxon>Actinomycetes</taxon>
        <taxon>Streptosporangiales</taxon>
        <taxon>Streptosporangiaceae</taxon>
        <taxon>Thermopolyspora</taxon>
    </lineage>
</organism>
<sequence>MASIGAPQNARSRRTVAALLQAARELIDEGGVEALTMAAVAERAGVSRRAVYLHFPSRASLINGLVEDLKGAGGLDVVLRPVWEAPDALTMLDEWARCMVSILPRIMPIVRAIQRVSRTDPDAAQHWEEATRARHAACRRIAERLHDEGRLAPPWTVDTAADMMLALTSFEVIETLLDQCRWPVDRLARHLAAVFCGTFVAPAPVADQPDHDAGRSGSPSA</sequence>
<dbReference type="AlphaFoldDB" id="A0A543IZ45"/>
<dbReference type="GO" id="GO:0003700">
    <property type="term" value="F:DNA-binding transcription factor activity"/>
    <property type="evidence" value="ECO:0007669"/>
    <property type="project" value="TreeGrafter"/>
</dbReference>
<dbReference type="Proteomes" id="UP000319213">
    <property type="component" value="Unassembled WGS sequence"/>
</dbReference>
<protein>
    <submittedName>
        <fullName evidence="4">TetR family transcriptional regulator</fullName>
    </submittedName>
</protein>
<evidence type="ECO:0000256" key="1">
    <source>
        <dbReference type="ARBA" id="ARBA00023125"/>
    </source>
</evidence>
<dbReference type="PANTHER" id="PTHR30055:SF226">
    <property type="entry name" value="HTH-TYPE TRANSCRIPTIONAL REGULATOR PKSA"/>
    <property type="match status" value="1"/>
</dbReference>
<dbReference type="InterPro" id="IPR050109">
    <property type="entry name" value="HTH-type_TetR-like_transc_reg"/>
</dbReference>
<evidence type="ECO:0000259" key="3">
    <source>
        <dbReference type="PROSITE" id="PS50977"/>
    </source>
</evidence>
<dbReference type="InterPro" id="IPR036271">
    <property type="entry name" value="Tet_transcr_reg_TetR-rel_C_sf"/>
</dbReference>
<dbReference type="Gene3D" id="1.10.357.10">
    <property type="entry name" value="Tetracycline Repressor, domain 2"/>
    <property type="match status" value="1"/>
</dbReference>
<proteinExistence type="predicted"/>
<dbReference type="GO" id="GO:0000976">
    <property type="term" value="F:transcription cis-regulatory region binding"/>
    <property type="evidence" value="ECO:0007669"/>
    <property type="project" value="TreeGrafter"/>
</dbReference>
<dbReference type="InterPro" id="IPR009057">
    <property type="entry name" value="Homeodomain-like_sf"/>
</dbReference>
<evidence type="ECO:0000313" key="5">
    <source>
        <dbReference type="Proteomes" id="UP000319213"/>
    </source>
</evidence>
<dbReference type="SUPFAM" id="SSF46689">
    <property type="entry name" value="Homeodomain-like"/>
    <property type="match status" value="1"/>
</dbReference>
<dbReference type="SUPFAM" id="SSF48498">
    <property type="entry name" value="Tetracyclin repressor-like, C-terminal domain"/>
    <property type="match status" value="1"/>
</dbReference>
<dbReference type="InterPro" id="IPR001647">
    <property type="entry name" value="HTH_TetR"/>
</dbReference>
<feature type="DNA-binding region" description="H-T-H motif" evidence="2">
    <location>
        <begin position="36"/>
        <end position="55"/>
    </location>
</feature>
<comment type="caution">
    <text evidence="4">The sequence shown here is derived from an EMBL/GenBank/DDBJ whole genome shotgun (WGS) entry which is preliminary data.</text>
</comment>
<evidence type="ECO:0000313" key="4">
    <source>
        <dbReference type="EMBL" id="TQM75850.1"/>
    </source>
</evidence>
<dbReference type="PRINTS" id="PR00455">
    <property type="entry name" value="HTHTETR"/>
</dbReference>
<dbReference type="EMBL" id="VFPQ01000001">
    <property type="protein sequence ID" value="TQM75850.1"/>
    <property type="molecule type" value="Genomic_DNA"/>
</dbReference>
<dbReference type="PANTHER" id="PTHR30055">
    <property type="entry name" value="HTH-TYPE TRANSCRIPTIONAL REGULATOR RUTR"/>
    <property type="match status" value="1"/>
</dbReference>
<evidence type="ECO:0000256" key="2">
    <source>
        <dbReference type="PROSITE-ProRule" id="PRU00335"/>
    </source>
</evidence>
<accession>A0A543IZ45</accession>
<dbReference type="Pfam" id="PF00440">
    <property type="entry name" value="TetR_N"/>
    <property type="match status" value="1"/>
</dbReference>
<keyword evidence="5" id="KW-1185">Reference proteome</keyword>
<dbReference type="RefSeq" id="WP_170198819.1">
    <property type="nucleotide sequence ID" value="NZ_BMPV01000001.1"/>
</dbReference>
<dbReference type="PROSITE" id="PS50977">
    <property type="entry name" value="HTH_TETR_2"/>
    <property type="match status" value="1"/>
</dbReference>
<keyword evidence="1 2" id="KW-0238">DNA-binding</keyword>
<feature type="domain" description="HTH tetR-type" evidence="3">
    <location>
        <begin position="13"/>
        <end position="73"/>
    </location>
</feature>
<name>A0A543IZ45_9ACTN</name>
<gene>
    <name evidence="4" type="ORF">FHX40_2572</name>
</gene>
<reference evidence="4 5" key="1">
    <citation type="submission" date="2019-06" db="EMBL/GenBank/DDBJ databases">
        <title>Sequencing the genomes of 1000 actinobacteria strains.</title>
        <authorList>
            <person name="Klenk H.-P."/>
        </authorList>
    </citation>
    <scope>NUCLEOTIDE SEQUENCE [LARGE SCALE GENOMIC DNA]</scope>
    <source>
        <strain evidence="4 5">DSM 43186</strain>
    </source>
</reference>